<keyword evidence="3" id="KW-1185">Reference proteome</keyword>
<dbReference type="Gene3D" id="2.60.120.1030">
    <property type="entry name" value="Clp1, DNA binding domain"/>
    <property type="match status" value="1"/>
</dbReference>
<dbReference type="InParanoid" id="A0A2H3CL60"/>
<dbReference type="InterPro" id="IPR038239">
    <property type="entry name" value="Clp1_N_sf"/>
</dbReference>
<accession>A0A2H3CL60</accession>
<protein>
    <recommendedName>
        <fullName evidence="1">Clp1 N-terminal domain-containing protein</fullName>
    </recommendedName>
</protein>
<sequence>MSEDTAETKEWVLEPETEYRFELDPGTSLAVKAGPRQCFSRISLTAQGIQLSRGHAEIFGFELVEGQTYVFGAECALCGASAGMTSLAILPYWDVLTSW</sequence>
<gene>
    <name evidence="2" type="ORF">ARMGADRAFT_196123</name>
</gene>
<dbReference type="OrthoDB" id="258143at2759"/>
<dbReference type="EMBL" id="KZ293815">
    <property type="protein sequence ID" value="PBK79118.1"/>
    <property type="molecule type" value="Genomic_DNA"/>
</dbReference>
<dbReference type="STRING" id="47427.A0A2H3CL60"/>
<evidence type="ECO:0000259" key="1">
    <source>
        <dbReference type="Pfam" id="PF16573"/>
    </source>
</evidence>
<evidence type="ECO:0000313" key="2">
    <source>
        <dbReference type="EMBL" id="PBK79118.1"/>
    </source>
</evidence>
<dbReference type="InterPro" id="IPR032324">
    <property type="entry name" value="Clp1_N"/>
</dbReference>
<reference evidence="3" key="1">
    <citation type="journal article" date="2017" name="Nat. Ecol. Evol.">
        <title>Genome expansion and lineage-specific genetic innovations in the forest pathogenic fungi Armillaria.</title>
        <authorList>
            <person name="Sipos G."/>
            <person name="Prasanna A.N."/>
            <person name="Walter M.C."/>
            <person name="O'Connor E."/>
            <person name="Balint B."/>
            <person name="Krizsan K."/>
            <person name="Kiss B."/>
            <person name="Hess J."/>
            <person name="Varga T."/>
            <person name="Slot J."/>
            <person name="Riley R."/>
            <person name="Boka B."/>
            <person name="Rigling D."/>
            <person name="Barry K."/>
            <person name="Lee J."/>
            <person name="Mihaltcheva S."/>
            <person name="LaButti K."/>
            <person name="Lipzen A."/>
            <person name="Waldron R."/>
            <person name="Moloney N.M."/>
            <person name="Sperisen C."/>
            <person name="Kredics L."/>
            <person name="Vagvoelgyi C."/>
            <person name="Patrignani A."/>
            <person name="Fitzpatrick D."/>
            <person name="Nagy I."/>
            <person name="Doyle S."/>
            <person name="Anderson J.B."/>
            <person name="Grigoriev I.V."/>
            <person name="Gueldener U."/>
            <person name="Muensterkoetter M."/>
            <person name="Nagy L.G."/>
        </authorList>
    </citation>
    <scope>NUCLEOTIDE SEQUENCE [LARGE SCALE GENOMIC DNA]</scope>
    <source>
        <strain evidence="3">Ar21-2</strain>
    </source>
</reference>
<name>A0A2H3CL60_ARMGA</name>
<organism evidence="2 3">
    <name type="scientific">Armillaria gallica</name>
    <name type="common">Bulbous honey fungus</name>
    <name type="synonym">Armillaria bulbosa</name>
    <dbReference type="NCBI Taxonomy" id="47427"/>
    <lineage>
        <taxon>Eukaryota</taxon>
        <taxon>Fungi</taxon>
        <taxon>Dikarya</taxon>
        <taxon>Basidiomycota</taxon>
        <taxon>Agaricomycotina</taxon>
        <taxon>Agaricomycetes</taxon>
        <taxon>Agaricomycetidae</taxon>
        <taxon>Agaricales</taxon>
        <taxon>Marasmiineae</taxon>
        <taxon>Physalacriaceae</taxon>
        <taxon>Armillaria</taxon>
    </lineage>
</organism>
<dbReference type="AlphaFoldDB" id="A0A2H3CL60"/>
<feature type="domain" description="Clp1 N-terminal" evidence="1">
    <location>
        <begin position="13"/>
        <end position="76"/>
    </location>
</feature>
<proteinExistence type="predicted"/>
<evidence type="ECO:0000313" key="3">
    <source>
        <dbReference type="Proteomes" id="UP000217790"/>
    </source>
</evidence>
<dbReference type="Proteomes" id="UP000217790">
    <property type="component" value="Unassembled WGS sequence"/>
</dbReference>
<dbReference type="Pfam" id="PF16573">
    <property type="entry name" value="CLP1_N"/>
    <property type="match status" value="1"/>
</dbReference>